<dbReference type="CDD" id="cd06262">
    <property type="entry name" value="metallo-hydrolase-like_MBL-fold"/>
    <property type="match status" value="1"/>
</dbReference>
<dbReference type="Gene3D" id="3.60.15.10">
    <property type="entry name" value="Ribonuclease Z/Hydroxyacylglutathione hydrolase-like"/>
    <property type="match status" value="1"/>
</dbReference>
<dbReference type="GO" id="GO:0016787">
    <property type="term" value="F:hydrolase activity"/>
    <property type="evidence" value="ECO:0007669"/>
    <property type="project" value="UniProtKB-KW"/>
</dbReference>
<keyword evidence="2" id="KW-0479">Metal-binding</keyword>
<evidence type="ECO:0000313" key="5">
    <source>
        <dbReference type="EMBL" id="AUN98614.1"/>
    </source>
</evidence>
<dbReference type="InterPro" id="IPR051453">
    <property type="entry name" value="MBL_Glyoxalase_II"/>
</dbReference>
<comment type="cofactor">
    <cofactor evidence="1">
        <name>Zn(2+)</name>
        <dbReference type="ChEBI" id="CHEBI:29105"/>
    </cofactor>
</comment>
<protein>
    <submittedName>
        <fullName evidence="5">MBL fold metallo-hydrolase</fullName>
    </submittedName>
</protein>
<sequence>MNTLKKNSLVLLSFPVGNYQCNCSILYSDKTREAIIIDPGNDHDFILQKVKDLNIKVKKLIHTHAHFDHIGRSTEVANATGATLHLHKGDQFLYDALPQQGVFFRQVVGAPRPIDSYLEDNEEFSFLDPEIKTFLKTIHTPGHTPGSCSFYTEYFDEPMLFAGDTLFQRSIGRSDLPGGDGRLIIKSIKERLFNLPDETRVIAGHGDETRIFEEKKYNPFLC</sequence>
<dbReference type="PANTHER" id="PTHR46233:SF3">
    <property type="entry name" value="HYDROXYACYLGLUTATHIONE HYDROLASE GLOC"/>
    <property type="match status" value="1"/>
</dbReference>
<name>A0A2K9NV20_BACTC</name>
<dbReference type="InterPro" id="IPR036866">
    <property type="entry name" value="RibonucZ/Hydroxyglut_hydro"/>
</dbReference>
<dbReference type="GO" id="GO:0046872">
    <property type="term" value="F:metal ion binding"/>
    <property type="evidence" value="ECO:0007669"/>
    <property type="project" value="UniProtKB-KW"/>
</dbReference>
<evidence type="ECO:0000313" key="6">
    <source>
        <dbReference type="Proteomes" id="UP000235584"/>
    </source>
</evidence>
<dbReference type="KEGG" id="bsto:C0V70_10975"/>
<dbReference type="AlphaFoldDB" id="A0A2K9NV20"/>
<dbReference type="InterPro" id="IPR001279">
    <property type="entry name" value="Metallo-B-lactamas"/>
</dbReference>
<evidence type="ECO:0000256" key="2">
    <source>
        <dbReference type="ARBA" id="ARBA00022723"/>
    </source>
</evidence>
<evidence type="ECO:0000256" key="4">
    <source>
        <dbReference type="ARBA" id="ARBA00022833"/>
    </source>
</evidence>
<dbReference type="PANTHER" id="PTHR46233">
    <property type="entry name" value="HYDROXYACYLGLUTATHIONE HYDROLASE GLOC"/>
    <property type="match status" value="1"/>
</dbReference>
<keyword evidence="3 5" id="KW-0378">Hydrolase</keyword>
<dbReference type="EMBL" id="CP025704">
    <property type="protein sequence ID" value="AUN98614.1"/>
    <property type="molecule type" value="Genomic_DNA"/>
</dbReference>
<proteinExistence type="predicted"/>
<dbReference type="Proteomes" id="UP000235584">
    <property type="component" value="Chromosome"/>
</dbReference>
<dbReference type="Pfam" id="PF00753">
    <property type="entry name" value="Lactamase_B"/>
    <property type="match status" value="1"/>
</dbReference>
<keyword evidence="6" id="KW-1185">Reference proteome</keyword>
<dbReference type="SUPFAM" id="SSF56281">
    <property type="entry name" value="Metallo-hydrolase/oxidoreductase"/>
    <property type="match status" value="1"/>
</dbReference>
<dbReference type="OrthoDB" id="5293247at2"/>
<accession>A0A2K9NV20</accession>
<evidence type="ECO:0000256" key="1">
    <source>
        <dbReference type="ARBA" id="ARBA00001947"/>
    </source>
</evidence>
<reference evidence="5 6" key="1">
    <citation type="submission" date="2018-01" db="EMBL/GenBank/DDBJ databases">
        <title>Complete genome sequence of Bacteriovorax stolpii DSM12778.</title>
        <authorList>
            <person name="Tang B."/>
            <person name="Chang J."/>
        </authorList>
    </citation>
    <scope>NUCLEOTIDE SEQUENCE [LARGE SCALE GENOMIC DNA]</scope>
    <source>
        <strain evidence="5 6">DSM 12778</strain>
    </source>
</reference>
<dbReference type="RefSeq" id="WP_102243905.1">
    <property type="nucleotide sequence ID" value="NZ_CP025704.1"/>
</dbReference>
<dbReference type="SMART" id="SM00849">
    <property type="entry name" value="Lactamase_B"/>
    <property type="match status" value="1"/>
</dbReference>
<organism evidence="5 6">
    <name type="scientific">Bacteriovorax stolpii</name>
    <name type="common">Bdellovibrio stolpii</name>
    <dbReference type="NCBI Taxonomy" id="960"/>
    <lineage>
        <taxon>Bacteria</taxon>
        <taxon>Pseudomonadati</taxon>
        <taxon>Bdellovibrionota</taxon>
        <taxon>Bacteriovoracia</taxon>
        <taxon>Bacteriovoracales</taxon>
        <taxon>Bacteriovoracaceae</taxon>
        <taxon>Bacteriovorax</taxon>
    </lineage>
</organism>
<keyword evidence="4" id="KW-0862">Zinc</keyword>
<evidence type="ECO:0000256" key="3">
    <source>
        <dbReference type="ARBA" id="ARBA00022801"/>
    </source>
</evidence>
<gene>
    <name evidence="5" type="ORF">C0V70_10975</name>
</gene>